<protein>
    <submittedName>
        <fullName evidence="2">Acetyltransferase</fullName>
    </submittedName>
</protein>
<accession>A0A5D5ALE2</accession>
<dbReference type="InterPro" id="IPR017694">
    <property type="entry name" value="Phosphonate_tfrase_rpt"/>
</dbReference>
<organism evidence="2 3">
    <name type="scientific">Natrialba swarupiae</name>
    <dbReference type="NCBI Taxonomy" id="2448032"/>
    <lineage>
        <taxon>Archaea</taxon>
        <taxon>Methanobacteriati</taxon>
        <taxon>Methanobacteriota</taxon>
        <taxon>Stenosarchaea group</taxon>
        <taxon>Halobacteria</taxon>
        <taxon>Halobacteriales</taxon>
        <taxon>Natrialbaceae</taxon>
        <taxon>Natrialba</taxon>
    </lineage>
</organism>
<reference evidence="2 3" key="1">
    <citation type="submission" date="2019-08" db="EMBL/GenBank/DDBJ databases">
        <title>Archaea genome.</title>
        <authorList>
            <person name="Kajale S."/>
            <person name="Shouche Y."/>
            <person name="Deshpande N."/>
            <person name="Sharma A."/>
        </authorList>
    </citation>
    <scope>NUCLEOTIDE SEQUENCE [LARGE SCALE GENOMIC DNA]</scope>
    <source>
        <strain evidence="2 3">ESP3B_9</strain>
    </source>
</reference>
<evidence type="ECO:0000313" key="2">
    <source>
        <dbReference type="EMBL" id="TYT62698.1"/>
    </source>
</evidence>
<dbReference type="InterPro" id="IPR011004">
    <property type="entry name" value="Trimer_LpxA-like_sf"/>
</dbReference>
<keyword evidence="1 2" id="KW-0808">Transferase</keyword>
<dbReference type="GO" id="GO:0016740">
    <property type="term" value="F:transferase activity"/>
    <property type="evidence" value="ECO:0007669"/>
    <property type="project" value="UniProtKB-KW"/>
</dbReference>
<dbReference type="Gene3D" id="2.160.10.10">
    <property type="entry name" value="Hexapeptide repeat proteins"/>
    <property type="match status" value="1"/>
</dbReference>
<evidence type="ECO:0000313" key="3">
    <source>
        <dbReference type="Proteomes" id="UP000324104"/>
    </source>
</evidence>
<evidence type="ECO:0000256" key="1">
    <source>
        <dbReference type="ARBA" id="ARBA00022679"/>
    </source>
</evidence>
<dbReference type="InterPro" id="IPR018357">
    <property type="entry name" value="Hexapep_transf_CS"/>
</dbReference>
<dbReference type="PANTHER" id="PTHR43300">
    <property type="entry name" value="ACETYLTRANSFERASE"/>
    <property type="match status" value="1"/>
</dbReference>
<name>A0A5D5ALE2_9EURY</name>
<dbReference type="Pfam" id="PF00132">
    <property type="entry name" value="Hexapep"/>
    <property type="match status" value="1"/>
</dbReference>
<proteinExistence type="predicted"/>
<dbReference type="NCBIfam" id="TIGR03308">
    <property type="entry name" value="phn_thr-fam"/>
    <property type="match status" value="1"/>
</dbReference>
<dbReference type="InterPro" id="IPR001451">
    <property type="entry name" value="Hexapep"/>
</dbReference>
<dbReference type="Proteomes" id="UP000324104">
    <property type="component" value="Unassembled WGS sequence"/>
</dbReference>
<gene>
    <name evidence="2" type="ORF">FYC77_06600</name>
</gene>
<dbReference type="EMBL" id="VTAW01000006">
    <property type="protein sequence ID" value="TYT62698.1"/>
    <property type="molecule type" value="Genomic_DNA"/>
</dbReference>
<dbReference type="PROSITE" id="PS00101">
    <property type="entry name" value="HEXAPEP_TRANSFERASES"/>
    <property type="match status" value="1"/>
</dbReference>
<keyword evidence="3" id="KW-1185">Reference proteome</keyword>
<dbReference type="PANTHER" id="PTHR43300:SF11">
    <property type="entry name" value="ACETYLTRANSFERASE RV3034C-RELATED"/>
    <property type="match status" value="1"/>
</dbReference>
<dbReference type="InterPro" id="IPR050179">
    <property type="entry name" value="Trans_hexapeptide_repeat"/>
</dbReference>
<comment type="caution">
    <text evidence="2">The sequence shown here is derived from an EMBL/GenBank/DDBJ whole genome shotgun (WGS) entry which is preliminary data.</text>
</comment>
<dbReference type="CDD" id="cd03349">
    <property type="entry name" value="LbH_XAT"/>
    <property type="match status" value="1"/>
</dbReference>
<dbReference type="SUPFAM" id="SSF51161">
    <property type="entry name" value="Trimeric LpxA-like enzymes"/>
    <property type="match status" value="1"/>
</dbReference>
<dbReference type="AlphaFoldDB" id="A0A5D5ALE2"/>
<dbReference type="RefSeq" id="WP_149080715.1">
    <property type="nucleotide sequence ID" value="NZ_VTAW01000006.1"/>
</dbReference>
<sequence>MYEIAEHDGFQSKPLTEEPTIHPSATVRESRLGAWTQIGEHVRMRESTFDDYSYIVRQGSVANATVGKFCSIASFVRLNPGNHPTDRPTQHHLTYRRRQYDLDDADEEAFFEWRRDQPVTVEHDVWIGHGATVMPDVEIGTGAVVGAGAVVTRDVEPYSMVAGVPAEPIGRRFDRETADRIEATEWWHWSRSELEEAFEALTDLETFLAEYA</sequence>